<dbReference type="EMBL" id="FWEV01000031">
    <property type="protein sequence ID" value="SLM28088.1"/>
    <property type="molecule type" value="Genomic_DNA"/>
</dbReference>
<name>A0A1W1H6T7_9BACT</name>
<evidence type="ECO:0000313" key="3">
    <source>
        <dbReference type="Proteomes" id="UP000191931"/>
    </source>
</evidence>
<feature type="domain" description="DUF4143" evidence="1">
    <location>
        <begin position="15"/>
        <end position="118"/>
    </location>
</feature>
<evidence type="ECO:0000259" key="1">
    <source>
        <dbReference type="Pfam" id="PF13635"/>
    </source>
</evidence>
<evidence type="ECO:0000313" key="2">
    <source>
        <dbReference type="EMBL" id="SLM28088.1"/>
    </source>
</evidence>
<dbReference type="InterPro" id="IPR025420">
    <property type="entry name" value="DUF4143"/>
</dbReference>
<organism evidence="2 3">
    <name type="scientific">Desulfamplus magnetovallimortis</name>
    <dbReference type="NCBI Taxonomy" id="1246637"/>
    <lineage>
        <taxon>Bacteria</taxon>
        <taxon>Pseudomonadati</taxon>
        <taxon>Thermodesulfobacteriota</taxon>
        <taxon>Desulfobacteria</taxon>
        <taxon>Desulfobacterales</taxon>
        <taxon>Desulfobacteraceae</taxon>
        <taxon>Desulfamplus</taxon>
    </lineage>
</organism>
<dbReference type="PANTHER" id="PTHR43566">
    <property type="entry name" value="CONSERVED PROTEIN"/>
    <property type="match status" value="1"/>
</dbReference>
<dbReference type="Pfam" id="PF13635">
    <property type="entry name" value="DUF4143"/>
    <property type="match status" value="1"/>
</dbReference>
<dbReference type="AlphaFoldDB" id="A0A1W1H6T7"/>
<dbReference type="STRING" id="1246637.MTBBW1_1260010"/>
<dbReference type="RefSeq" id="WP_080804460.1">
    <property type="nucleotide sequence ID" value="NZ_LT828547.1"/>
</dbReference>
<gene>
    <name evidence="2" type="ORF">MTBBW1_1260010</name>
</gene>
<reference evidence="2 3" key="1">
    <citation type="submission" date="2017-03" db="EMBL/GenBank/DDBJ databases">
        <authorList>
            <person name="Afonso C.L."/>
            <person name="Miller P.J."/>
            <person name="Scott M.A."/>
            <person name="Spackman E."/>
            <person name="Goraichik I."/>
            <person name="Dimitrov K.M."/>
            <person name="Suarez D.L."/>
            <person name="Swayne D.E."/>
        </authorList>
    </citation>
    <scope>NUCLEOTIDE SEQUENCE [LARGE SCALE GENOMIC DNA]</scope>
    <source>
        <strain evidence="2">PRJEB14757</strain>
    </source>
</reference>
<dbReference type="Proteomes" id="UP000191931">
    <property type="component" value="Unassembled WGS sequence"/>
</dbReference>
<protein>
    <recommendedName>
        <fullName evidence="1">DUF4143 domain-containing protein</fullName>
    </recommendedName>
</protein>
<accession>A0A1W1H6T7</accession>
<dbReference type="OrthoDB" id="9783412at2"/>
<keyword evidence="3" id="KW-1185">Reference proteome</keyword>
<proteinExistence type="predicted"/>
<sequence>MLIIHYFCFGFKSQNRTYNSRVENMYVIFNVSPFHKNIARAIPKAPKFYFYDTGQVTGDAGIKLENTVACALQKEIHFREDCFGETGKLYHLRNKDRKEVDFCVTANGIPKLMVEVKWKDENLSSNFDIFGKFFKHVKMVQVTKELRREKTYPNGAEVRIAHSWLANLNISLD</sequence>
<dbReference type="PANTHER" id="PTHR43566:SF1">
    <property type="entry name" value="AAA+ ATPASE DOMAIN-CONTAINING PROTEIN"/>
    <property type="match status" value="1"/>
</dbReference>